<reference evidence="2" key="2">
    <citation type="submission" date="2021-08" db="EMBL/GenBank/DDBJ databases">
        <authorList>
            <person name="Eriksson T."/>
        </authorList>
    </citation>
    <scope>NUCLEOTIDE SEQUENCE</scope>
    <source>
        <strain evidence="2">Stoneville</strain>
        <tissue evidence="2">Whole head</tissue>
    </source>
</reference>
<dbReference type="AlphaFoldDB" id="A0A8J6L883"/>
<sequence>MCHKQTTMMSPLPVKLAKITVVVIFFCFAECAAGSCLSYGHACWGAHGKRNGAHNNNMPGRDAPPVSRDSTWFLSKLVQSPLDLRYVNDKDLDLPTSQQLFADAQIEADPLKGQEDYRGLPDAYSNEENVLFDIYPNQRPRPNKIKASKYLVRKAIDKDDLKRI</sequence>
<name>A0A8J6L883_TENMO</name>
<organism evidence="2 3">
    <name type="scientific">Tenebrio molitor</name>
    <name type="common">Yellow mealworm beetle</name>
    <dbReference type="NCBI Taxonomy" id="7067"/>
    <lineage>
        <taxon>Eukaryota</taxon>
        <taxon>Metazoa</taxon>
        <taxon>Ecdysozoa</taxon>
        <taxon>Arthropoda</taxon>
        <taxon>Hexapoda</taxon>
        <taxon>Insecta</taxon>
        <taxon>Pterygota</taxon>
        <taxon>Neoptera</taxon>
        <taxon>Endopterygota</taxon>
        <taxon>Coleoptera</taxon>
        <taxon>Polyphaga</taxon>
        <taxon>Cucujiformia</taxon>
        <taxon>Tenebrionidae</taxon>
        <taxon>Tenebrio</taxon>
    </lineage>
</organism>
<evidence type="ECO:0000313" key="2">
    <source>
        <dbReference type="EMBL" id="KAH0810457.1"/>
    </source>
</evidence>
<evidence type="ECO:0000256" key="1">
    <source>
        <dbReference type="SAM" id="SignalP"/>
    </source>
</evidence>
<feature type="chain" id="PRO_5035276190" evidence="1">
    <location>
        <begin position="35"/>
        <end position="164"/>
    </location>
</feature>
<feature type="signal peptide" evidence="1">
    <location>
        <begin position="1"/>
        <end position="34"/>
    </location>
</feature>
<reference evidence="2" key="1">
    <citation type="journal article" date="2020" name="J Insects Food Feed">
        <title>The yellow mealworm (Tenebrio molitor) genome: a resource for the emerging insects as food and feed industry.</title>
        <authorList>
            <person name="Eriksson T."/>
            <person name="Andere A."/>
            <person name="Kelstrup H."/>
            <person name="Emery V."/>
            <person name="Picard C."/>
        </authorList>
    </citation>
    <scope>NUCLEOTIDE SEQUENCE</scope>
    <source>
        <strain evidence="2">Stoneville</strain>
        <tissue evidence="2">Whole head</tissue>
    </source>
</reference>
<dbReference type="Proteomes" id="UP000719412">
    <property type="component" value="Unassembled WGS sequence"/>
</dbReference>
<protein>
    <submittedName>
        <fullName evidence="2">Uncharacterized protein</fullName>
    </submittedName>
</protein>
<comment type="caution">
    <text evidence="2">The sequence shown here is derived from an EMBL/GenBank/DDBJ whole genome shotgun (WGS) entry which is preliminary data.</text>
</comment>
<keyword evidence="3" id="KW-1185">Reference proteome</keyword>
<evidence type="ECO:0000313" key="3">
    <source>
        <dbReference type="Proteomes" id="UP000719412"/>
    </source>
</evidence>
<dbReference type="EMBL" id="JABDTM020027475">
    <property type="protein sequence ID" value="KAH0810457.1"/>
    <property type="molecule type" value="Genomic_DNA"/>
</dbReference>
<accession>A0A8J6L883</accession>
<keyword evidence="1" id="KW-0732">Signal</keyword>
<gene>
    <name evidence="2" type="ORF">GEV33_012332</name>
</gene>
<proteinExistence type="predicted"/>